<feature type="transmembrane region" description="Helical" evidence="7">
    <location>
        <begin position="366"/>
        <end position="392"/>
    </location>
</feature>
<dbReference type="Pfam" id="PF00528">
    <property type="entry name" value="BPD_transp_1"/>
    <property type="match status" value="1"/>
</dbReference>
<evidence type="ECO:0000256" key="4">
    <source>
        <dbReference type="ARBA" id="ARBA00022692"/>
    </source>
</evidence>
<protein>
    <submittedName>
        <fullName evidence="9">ABC transporter permease</fullName>
    </submittedName>
</protein>
<gene>
    <name evidence="9" type="ORF">OKA05_01665</name>
</gene>
<comment type="similarity">
    <text evidence="7">Belongs to the binding-protein-dependent transport system permease family.</text>
</comment>
<proteinExistence type="inferred from homology"/>
<keyword evidence="4 7" id="KW-0812">Transmembrane</keyword>
<evidence type="ECO:0000256" key="5">
    <source>
        <dbReference type="ARBA" id="ARBA00022989"/>
    </source>
</evidence>
<sequence length="445" mass="48952">MEPLVSSRHLKAYFLRRLLLIPLTLLGITALVFASVRAAPGGPVDRALAGMMGGEGQGKRTRAEAGSSSLTASQVLEVEEKEDRDKNGFRAYFEWLGILPKDDVNNKIGVEFAPGEKTVQIPIPGTIFEAKVERDDAGNAWIVPDPAVEVDLTGWQVRLRTPQEQAERWKKWVKGIDLPKLPEYRAVLFKSSYDGLFQGSLGNSQKYQDPVWSMILQRMPVSIYFGVISMIAIYGLCLPLGIVKAIRHRTFLDNASSVAVFAGYAIPGYALGSLLVVYVCAQLGWFPLRGFTGDDFDTLSPWGKVKDLLHHTAMPLVCYLISSFAFMTMLMKNNLMDNLAADYVRTAAAKGVSFPRAVFKHAFRNSLIPIATTFGNNIAIFVTGSILIEKVFDINGFGLLEFSAILEVDQTLIMGVTFVAAVLMLIGNVLSDLCVALVDPRVSYK</sequence>
<dbReference type="CDD" id="cd06261">
    <property type="entry name" value="TM_PBP2"/>
    <property type="match status" value="1"/>
</dbReference>
<evidence type="ECO:0000313" key="10">
    <source>
        <dbReference type="Proteomes" id="UP001320876"/>
    </source>
</evidence>
<evidence type="ECO:0000259" key="8">
    <source>
        <dbReference type="PROSITE" id="PS50928"/>
    </source>
</evidence>
<feature type="transmembrane region" description="Helical" evidence="7">
    <location>
        <begin position="258"/>
        <end position="288"/>
    </location>
</feature>
<feature type="transmembrane region" description="Helical" evidence="7">
    <location>
        <begin position="223"/>
        <end position="246"/>
    </location>
</feature>
<reference evidence="9 10" key="1">
    <citation type="submission" date="2022-10" db="EMBL/GenBank/DDBJ databases">
        <title>Luteolibacter arcticus strain CCTCC AB 2014275, whole genome shotgun sequencing project.</title>
        <authorList>
            <person name="Zhao G."/>
            <person name="Shen L."/>
        </authorList>
    </citation>
    <scope>NUCLEOTIDE SEQUENCE [LARGE SCALE GENOMIC DNA]</scope>
    <source>
        <strain evidence="9 10">CCTCC AB 2014275</strain>
    </source>
</reference>
<evidence type="ECO:0000256" key="6">
    <source>
        <dbReference type="ARBA" id="ARBA00023136"/>
    </source>
</evidence>
<dbReference type="EMBL" id="JAPDDT010000001">
    <property type="protein sequence ID" value="MCW1921239.1"/>
    <property type="molecule type" value="Genomic_DNA"/>
</dbReference>
<dbReference type="PROSITE" id="PS50928">
    <property type="entry name" value="ABC_TM1"/>
    <property type="match status" value="1"/>
</dbReference>
<dbReference type="InterPro" id="IPR000515">
    <property type="entry name" value="MetI-like"/>
</dbReference>
<keyword evidence="10" id="KW-1185">Reference proteome</keyword>
<evidence type="ECO:0000256" key="1">
    <source>
        <dbReference type="ARBA" id="ARBA00004651"/>
    </source>
</evidence>
<keyword evidence="6 7" id="KW-0472">Membrane</keyword>
<dbReference type="RefSeq" id="WP_264485348.1">
    <property type="nucleotide sequence ID" value="NZ_JAPDDT010000001.1"/>
</dbReference>
<dbReference type="InterPro" id="IPR035906">
    <property type="entry name" value="MetI-like_sf"/>
</dbReference>
<comment type="subcellular location">
    <subcellularLocation>
        <location evidence="1 7">Cell membrane</location>
        <topology evidence="1 7">Multi-pass membrane protein</topology>
    </subcellularLocation>
</comment>
<name>A0ABT3GC87_9BACT</name>
<evidence type="ECO:0000256" key="2">
    <source>
        <dbReference type="ARBA" id="ARBA00022448"/>
    </source>
</evidence>
<organism evidence="9 10">
    <name type="scientific">Luteolibacter arcticus</name>
    <dbReference type="NCBI Taxonomy" id="1581411"/>
    <lineage>
        <taxon>Bacteria</taxon>
        <taxon>Pseudomonadati</taxon>
        <taxon>Verrucomicrobiota</taxon>
        <taxon>Verrucomicrobiia</taxon>
        <taxon>Verrucomicrobiales</taxon>
        <taxon>Verrucomicrobiaceae</taxon>
        <taxon>Luteolibacter</taxon>
    </lineage>
</organism>
<keyword evidence="5 7" id="KW-1133">Transmembrane helix</keyword>
<evidence type="ECO:0000256" key="3">
    <source>
        <dbReference type="ARBA" id="ARBA00022475"/>
    </source>
</evidence>
<feature type="domain" description="ABC transmembrane type-1" evidence="8">
    <location>
        <begin position="219"/>
        <end position="431"/>
    </location>
</feature>
<feature type="transmembrane region" description="Helical" evidence="7">
    <location>
        <begin position="412"/>
        <end position="438"/>
    </location>
</feature>
<evidence type="ECO:0000256" key="7">
    <source>
        <dbReference type="RuleBase" id="RU363032"/>
    </source>
</evidence>
<dbReference type="PANTHER" id="PTHR30465:SF66">
    <property type="entry name" value="INNER MEMBRANE ABC TRANSPORTER PERMEASE PROTEIN YEJB"/>
    <property type="match status" value="1"/>
</dbReference>
<comment type="caution">
    <text evidence="9">The sequence shown here is derived from an EMBL/GenBank/DDBJ whole genome shotgun (WGS) entry which is preliminary data.</text>
</comment>
<dbReference type="PANTHER" id="PTHR30465">
    <property type="entry name" value="INNER MEMBRANE ABC TRANSPORTER"/>
    <property type="match status" value="1"/>
</dbReference>
<dbReference type="Proteomes" id="UP001320876">
    <property type="component" value="Unassembled WGS sequence"/>
</dbReference>
<keyword evidence="2 7" id="KW-0813">Transport</keyword>
<accession>A0ABT3GC87</accession>
<feature type="transmembrane region" description="Helical" evidence="7">
    <location>
        <begin position="308"/>
        <end position="330"/>
    </location>
</feature>
<evidence type="ECO:0000313" key="9">
    <source>
        <dbReference type="EMBL" id="MCW1921239.1"/>
    </source>
</evidence>
<keyword evidence="3" id="KW-1003">Cell membrane</keyword>
<dbReference type="Gene3D" id="1.10.3720.10">
    <property type="entry name" value="MetI-like"/>
    <property type="match status" value="1"/>
</dbReference>
<dbReference type="SUPFAM" id="SSF161098">
    <property type="entry name" value="MetI-like"/>
    <property type="match status" value="1"/>
</dbReference>